<feature type="domain" description="Protein kinase" evidence="9">
    <location>
        <begin position="1"/>
        <end position="87"/>
    </location>
</feature>
<dbReference type="PROSITE" id="PS50011">
    <property type="entry name" value="PROTEIN_KINASE_DOM"/>
    <property type="match status" value="1"/>
</dbReference>
<reference evidence="10 11" key="1">
    <citation type="submission" date="2020-02" db="EMBL/GenBank/DDBJ databases">
        <title>Draft genome sequence of Haematococcus lacustris strain NIES-144.</title>
        <authorList>
            <person name="Morimoto D."/>
            <person name="Nakagawa S."/>
            <person name="Yoshida T."/>
            <person name="Sawayama S."/>
        </authorList>
    </citation>
    <scope>NUCLEOTIDE SEQUENCE [LARGE SCALE GENOMIC DNA]</scope>
    <source>
        <strain evidence="10 11">NIES-144</strain>
    </source>
</reference>
<evidence type="ECO:0000313" key="10">
    <source>
        <dbReference type="EMBL" id="GFH18613.1"/>
    </source>
</evidence>
<dbReference type="InterPro" id="IPR051131">
    <property type="entry name" value="NEK_Ser/Thr_kinase_NIMA"/>
</dbReference>
<keyword evidence="11" id="KW-1185">Reference proteome</keyword>
<organism evidence="10 11">
    <name type="scientific">Haematococcus lacustris</name>
    <name type="common">Green alga</name>
    <name type="synonym">Haematococcus pluvialis</name>
    <dbReference type="NCBI Taxonomy" id="44745"/>
    <lineage>
        <taxon>Eukaryota</taxon>
        <taxon>Viridiplantae</taxon>
        <taxon>Chlorophyta</taxon>
        <taxon>core chlorophytes</taxon>
        <taxon>Chlorophyceae</taxon>
        <taxon>CS clade</taxon>
        <taxon>Chlamydomonadales</taxon>
        <taxon>Haematococcaceae</taxon>
        <taxon>Haematococcus</taxon>
    </lineage>
</organism>
<keyword evidence="2" id="KW-0723">Serine/threonine-protein kinase</keyword>
<dbReference type="PROSITE" id="PS00108">
    <property type="entry name" value="PROTEIN_KINASE_ST"/>
    <property type="match status" value="1"/>
</dbReference>
<keyword evidence="4" id="KW-0547">Nucleotide-binding</keyword>
<dbReference type="Proteomes" id="UP000485058">
    <property type="component" value="Unassembled WGS sequence"/>
</dbReference>
<evidence type="ECO:0000256" key="6">
    <source>
        <dbReference type="ARBA" id="ARBA00022840"/>
    </source>
</evidence>
<dbReference type="SUPFAM" id="SSF56112">
    <property type="entry name" value="Protein kinase-like (PK-like)"/>
    <property type="match status" value="1"/>
</dbReference>
<dbReference type="EC" id="2.7.11.1" evidence="1"/>
<comment type="caution">
    <text evidence="10">The sequence shown here is derived from an EMBL/GenBank/DDBJ whole genome shotgun (WGS) entry which is preliminary data.</text>
</comment>
<dbReference type="InterPro" id="IPR008271">
    <property type="entry name" value="Ser/Thr_kinase_AS"/>
</dbReference>
<dbReference type="Pfam" id="PF00069">
    <property type="entry name" value="Pkinase"/>
    <property type="match status" value="1"/>
</dbReference>
<dbReference type="InterPro" id="IPR011009">
    <property type="entry name" value="Kinase-like_dom_sf"/>
</dbReference>
<gene>
    <name evidence="10" type="ORF">HaLaN_15448</name>
</gene>
<keyword evidence="5 10" id="KW-0418">Kinase</keyword>
<keyword evidence="6" id="KW-0067">ATP-binding</keyword>
<evidence type="ECO:0000256" key="1">
    <source>
        <dbReference type="ARBA" id="ARBA00012513"/>
    </source>
</evidence>
<evidence type="ECO:0000256" key="5">
    <source>
        <dbReference type="ARBA" id="ARBA00022777"/>
    </source>
</evidence>
<evidence type="ECO:0000256" key="4">
    <source>
        <dbReference type="ARBA" id="ARBA00022741"/>
    </source>
</evidence>
<dbReference type="PANTHER" id="PTHR44899:SF6">
    <property type="entry name" value="SERINE_THREONINE PROTEIN KINASE"/>
    <property type="match status" value="1"/>
</dbReference>
<evidence type="ECO:0000256" key="2">
    <source>
        <dbReference type="ARBA" id="ARBA00022527"/>
    </source>
</evidence>
<dbReference type="EMBL" id="BLLF01001328">
    <property type="protein sequence ID" value="GFH18613.1"/>
    <property type="molecule type" value="Genomic_DNA"/>
</dbReference>
<evidence type="ECO:0000256" key="3">
    <source>
        <dbReference type="ARBA" id="ARBA00022679"/>
    </source>
</evidence>
<keyword evidence="3" id="KW-0808">Transferase</keyword>
<evidence type="ECO:0000259" key="9">
    <source>
        <dbReference type="PROSITE" id="PS50011"/>
    </source>
</evidence>
<protein>
    <recommendedName>
        <fullName evidence="1">non-specific serine/threonine protein kinase</fullName>
        <ecNumber evidence="1">2.7.11.1</ecNumber>
    </recommendedName>
</protein>
<dbReference type="GO" id="GO:0005524">
    <property type="term" value="F:ATP binding"/>
    <property type="evidence" value="ECO:0007669"/>
    <property type="project" value="UniProtKB-KW"/>
</dbReference>
<dbReference type="Gene3D" id="1.10.510.10">
    <property type="entry name" value="Transferase(Phosphotransferase) domain 1"/>
    <property type="match status" value="1"/>
</dbReference>
<comment type="catalytic activity">
    <reaction evidence="7">
        <text>L-threonyl-[protein] + ATP = O-phospho-L-threonyl-[protein] + ADP + H(+)</text>
        <dbReference type="Rhea" id="RHEA:46608"/>
        <dbReference type="Rhea" id="RHEA-COMP:11060"/>
        <dbReference type="Rhea" id="RHEA-COMP:11605"/>
        <dbReference type="ChEBI" id="CHEBI:15378"/>
        <dbReference type="ChEBI" id="CHEBI:30013"/>
        <dbReference type="ChEBI" id="CHEBI:30616"/>
        <dbReference type="ChEBI" id="CHEBI:61977"/>
        <dbReference type="ChEBI" id="CHEBI:456216"/>
        <dbReference type="EC" id="2.7.11.1"/>
    </reaction>
</comment>
<dbReference type="PANTHER" id="PTHR44899">
    <property type="entry name" value="CAMK FAMILY PROTEIN KINASE"/>
    <property type="match status" value="1"/>
</dbReference>
<dbReference type="AlphaFoldDB" id="A0A699Z7K9"/>
<evidence type="ECO:0000256" key="7">
    <source>
        <dbReference type="ARBA" id="ARBA00047899"/>
    </source>
</evidence>
<dbReference type="InterPro" id="IPR000719">
    <property type="entry name" value="Prot_kinase_dom"/>
</dbReference>
<proteinExistence type="predicted"/>
<sequence length="87" mass="9894">MRILHRDIKPGNIMVMEGDVAKIGDLGIAKLLKHTLAAKTQIGTPHYMPPEIWKNRPYAFFSDTWALGCILYEMATFNVPFEARSMN</sequence>
<feature type="non-terminal residue" evidence="10">
    <location>
        <position position="87"/>
    </location>
</feature>
<comment type="catalytic activity">
    <reaction evidence="8">
        <text>L-seryl-[protein] + ATP = O-phospho-L-seryl-[protein] + ADP + H(+)</text>
        <dbReference type="Rhea" id="RHEA:17989"/>
        <dbReference type="Rhea" id="RHEA-COMP:9863"/>
        <dbReference type="Rhea" id="RHEA-COMP:11604"/>
        <dbReference type="ChEBI" id="CHEBI:15378"/>
        <dbReference type="ChEBI" id="CHEBI:29999"/>
        <dbReference type="ChEBI" id="CHEBI:30616"/>
        <dbReference type="ChEBI" id="CHEBI:83421"/>
        <dbReference type="ChEBI" id="CHEBI:456216"/>
        <dbReference type="EC" id="2.7.11.1"/>
    </reaction>
</comment>
<evidence type="ECO:0000313" key="11">
    <source>
        <dbReference type="Proteomes" id="UP000485058"/>
    </source>
</evidence>
<feature type="non-terminal residue" evidence="10">
    <location>
        <position position="1"/>
    </location>
</feature>
<evidence type="ECO:0000256" key="8">
    <source>
        <dbReference type="ARBA" id="ARBA00048679"/>
    </source>
</evidence>
<accession>A0A699Z7K9</accession>
<name>A0A699Z7K9_HAELA</name>
<dbReference type="GO" id="GO:0004674">
    <property type="term" value="F:protein serine/threonine kinase activity"/>
    <property type="evidence" value="ECO:0007669"/>
    <property type="project" value="UniProtKB-KW"/>
</dbReference>